<dbReference type="EMBL" id="WBSM01000012">
    <property type="protein sequence ID" value="KAB8287031.1"/>
    <property type="molecule type" value="Genomic_DNA"/>
</dbReference>
<dbReference type="RefSeq" id="WP_152358986.1">
    <property type="nucleotide sequence ID" value="NZ_WBSM01000012.1"/>
</dbReference>
<dbReference type="Proteomes" id="UP000469943">
    <property type="component" value="Unassembled WGS sequence"/>
</dbReference>
<reference evidence="2 3" key="1">
    <citation type="submission" date="2019-10" db="EMBL/GenBank/DDBJ databases">
        <title>Bifidobacterium from non-human primates.</title>
        <authorList>
            <person name="Modesto M."/>
        </authorList>
    </citation>
    <scope>NUCLEOTIDE SEQUENCE [LARGE SCALE GENOMIC DNA]</scope>
    <source>
        <strain evidence="2 3">TREM</strain>
    </source>
</reference>
<dbReference type="EMBL" id="WHZX01000009">
    <property type="protein sequence ID" value="NEG72462.1"/>
    <property type="molecule type" value="Genomic_DNA"/>
</dbReference>
<evidence type="ECO:0000313" key="4">
    <source>
        <dbReference type="Proteomes" id="UP000482084"/>
    </source>
</evidence>
<keyword evidence="4" id="KW-1185">Reference proteome</keyword>
<dbReference type="Proteomes" id="UP000482084">
    <property type="component" value="Unassembled WGS sequence"/>
</dbReference>
<evidence type="ECO:0000313" key="1">
    <source>
        <dbReference type="EMBL" id="KAB8287031.1"/>
    </source>
</evidence>
<name>A0A6L4WXS0_9BIFI</name>
<evidence type="ECO:0000313" key="3">
    <source>
        <dbReference type="Proteomes" id="UP000469943"/>
    </source>
</evidence>
<dbReference type="PROSITE" id="PS51257">
    <property type="entry name" value="PROKAR_LIPOPROTEIN"/>
    <property type="match status" value="1"/>
</dbReference>
<comment type="caution">
    <text evidence="1">The sequence shown here is derived from an EMBL/GenBank/DDBJ whole genome shotgun (WGS) entry which is preliminary data.</text>
</comment>
<dbReference type="AlphaFoldDB" id="A0A6L4WXS0"/>
<accession>A0A6L4WXS0</accession>
<proteinExistence type="predicted"/>
<reference evidence="1 4" key="2">
    <citation type="submission" date="2019-10" db="EMBL/GenBank/DDBJ databases">
        <title>Characterization of the phylogenetic diversity of two novel species belonging to the genus Bifidobacterium: Bifidobacterium cebidarum sp. nov. and Bifidobacterium leontopitheci sp. nov.</title>
        <authorList>
            <person name="Lugli G.A."/>
            <person name="Duranti S."/>
            <person name="Milani C."/>
            <person name="Turroni F."/>
            <person name="Ventura M."/>
        </authorList>
    </citation>
    <scope>NUCLEOTIDE SEQUENCE [LARGE SCALE GENOMIC DNA]</scope>
    <source>
        <strain evidence="1 4">DSM 100688</strain>
    </source>
</reference>
<evidence type="ECO:0000313" key="2">
    <source>
        <dbReference type="EMBL" id="NEG72462.1"/>
    </source>
</evidence>
<sequence length="626" mass="70778">MPTMQRFRTRISHLTRSCVAATAVICLLATSLGGCTIGRRYDHDTGPIELTVRPMDKDGIQEQLRRSAYPGPGYRYANPSRPSEVSGTITYFMRAAKHTLRLLDTVALTDPTPLLDVLPDRSTYDILYTLRSLADPRSTLDDGTITKLKQLFDAQYDRKSGAYLQDVNAATINNPNGSTDSGSDSGVQSIADTTVQRTPDLLNTYLIVESSELLGLEHQPIRTWLTSYADDALAHLDETDPHGYTLLYELMDLEHMHPADRFRPVLDMYVSELKRVAGRIEADESMTIGLTAYGAVRLMERLGVDVTPYRETIRRALLNDDGSLRDDLFELYSPERMYYAYYALCAVDQDCAAVPGVRKAIDDDDHYLYDDETYGRILSYNDPGAIDTQDADQLITALQLKDYVGIDQFLQDYHDRLDLQSYSLVPYLTLLQRHGKMDIVDDRCDEIADRLRSLVTDSMGSDDTAPESLWQLWQARHLYDAFGVDWTNQTRLHTIATKRWSTGQPRYDLLYAVCQLGAADVLHLTRSEVDRLVERVIDRFYDYQSSSDVESRMQLESMTVTALQEHDVVIPSTMLLLINQDVDRMSTDTGLFRSGLSDADSITFESTANALTIKETITNQLTRRTS</sequence>
<protein>
    <submittedName>
        <fullName evidence="1">Uncharacterized protein</fullName>
    </submittedName>
</protein>
<gene>
    <name evidence="1" type="ORF">DSM100688_1982</name>
    <name evidence="2" type="ORF">GFD24_09670</name>
</gene>
<organism evidence="1 4">
    <name type="scientific">Bifidobacterium ramosum</name>
    <dbReference type="NCBI Taxonomy" id="1798158"/>
    <lineage>
        <taxon>Bacteria</taxon>
        <taxon>Bacillati</taxon>
        <taxon>Actinomycetota</taxon>
        <taxon>Actinomycetes</taxon>
        <taxon>Bifidobacteriales</taxon>
        <taxon>Bifidobacteriaceae</taxon>
        <taxon>Bifidobacterium</taxon>
    </lineage>
</organism>